<reference evidence="9 10" key="1">
    <citation type="submission" date="2019-09" db="EMBL/GenBank/DDBJ databases">
        <title>Salinarimonas rosea gen. nov., sp. nov., a new member of the a-2 subgroup of the Proteobacteria.</title>
        <authorList>
            <person name="Liu J."/>
        </authorList>
    </citation>
    <scope>NUCLEOTIDE SEQUENCE [LARGE SCALE GENOMIC DNA]</scope>
    <source>
        <strain evidence="9 10">BN140002</strain>
    </source>
</reference>
<reference evidence="9 10" key="2">
    <citation type="submission" date="2019-09" db="EMBL/GenBank/DDBJ databases">
        <authorList>
            <person name="Jin C."/>
        </authorList>
    </citation>
    <scope>NUCLEOTIDE SEQUENCE [LARGE SCALE GENOMIC DNA]</scope>
    <source>
        <strain evidence="9 10">BN140002</strain>
    </source>
</reference>
<dbReference type="RefSeq" id="WP_149820921.1">
    <property type="nucleotide sequence ID" value="NZ_VUOA01000036.1"/>
</dbReference>
<dbReference type="CDD" id="cd07324">
    <property type="entry name" value="M48C_Oma1-like"/>
    <property type="match status" value="1"/>
</dbReference>
<dbReference type="PANTHER" id="PTHR22726">
    <property type="entry name" value="METALLOENDOPEPTIDASE OMA1"/>
    <property type="match status" value="1"/>
</dbReference>
<comment type="cofactor">
    <cofactor evidence="1">
        <name>Zn(2+)</name>
        <dbReference type="ChEBI" id="CHEBI:29105"/>
    </cofactor>
</comment>
<dbReference type="OrthoDB" id="9814887at2"/>
<dbReference type="Gene3D" id="1.25.40.10">
    <property type="entry name" value="Tetratricopeptide repeat domain"/>
    <property type="match status" value="1"/>
</dbReference>
<keyword evidence="2" id="KW-0645">Protease</keyword>
<dbReference type="Pfam" id="PF01435">
    <property type="entry name" value="Peptidase_M48"/>
    <property type="match status" value="1"/>
</dbReference>
<dbReference type="EMBL" id="VUOA01000036">
    <property type="protein sequence ID" value="KAA2235334.1"/>
    <property type="molecule type" value="Genomic_DNA"/>
</dbReference>
<accession>A0A5B2V8F6</accession>
<keyword evidence="7" id="KW-0732">Signal</keyword>
<keyword evidence="5" id="KW-0862">Zinc</keyword>
<evidence type="ECO:0000256" key="3">
    <source>
        <dbReference type="ARBA" id="ARBA00022723"/>
    </source>
</evidence>
<evidence type="ECO:0000256" key="1">
    <source>
        <dbReference type="ARBA" id="ARBA00001947"/>
    </source>
</evidence>
<dbReference type="AlphaFoldDB" id="A0A5B2V8F6"/>
<organism evidence="9 10">
    <name type="scientific">Salinarimonas soli</name>
    <dbReference type="NCBI Taxonomy" id="1638099"/>
    <lineage>
        <taxon>Bacteria</taxon>
        <taxon>Pseudomonadati</taxon>
        <taxon>Pseudomonadota</taxon>
        <taxon>Alphaproteobacteria</taxon>
        <taxon>Hyphomicrobiales</taxon>
        <taxon>Salinarimonadaceae</taxon>
        <taxon>Salinarimonas</taxon>
    </lineage>
</organism>
<dbReference type="GO" id="GO:0051603">
    <property type="term" value="P:proteolysis involved in protein catabolic process"/>
    <property type="evidence" value="ECO:0007669"/>
    <property type="project" value="TreeGrafter"/>
</dbReference>
<keyword evidence="3" id="KW-0479">Metal-binding</keyword>
<dbReference type="GO" id="GO:0046872">
    <property type="term" value="F:metal ion binding"/>
    <property type="evidence" value="ECO:0007669"/>
    <property type="project" value="UniProtKB-KW"/>
</dbReference>
<feature type="signal peptide" evidence="7">
    <location>
        <begin position="1"/>
        <end position="30"/>
    </location>
</feature>
<evidence type="ECO:0000256" key="4">
    <source>
        <dbReference type="ARBA" id="ARBA00022801"/>
    </source>
</evidence>
<dbReference type="InterPro" id="IPR001915">
    <property type="entry name" value="Peptidase_M48"/>
</dbReference>
<proteinExistence type="predicted"/>
<dbReference type="GO" id="GO:0004222">
    <property type="term" value="F:metalloendopeptidase activity"/>
    <property type="evidence" value="ECO:0007669"/>
    <property type="project" value="InterPro"/>
</dbReference>
<dbReference type="InterPro" id="IPR011990">
    <property type="entry name" value="TPR-like_helical_dom_sf"/>
</dbReference>
<evidence type="ECO:0000256" key="6">
    <source>
        <dbReference type="ARBA" id="ARBA00023049"/>
    </source>
</evidence>
<evidence type="ECO:0000313" key="10">
    <source>
        <dbReference type="Proteomes" id="UP000323142"/>
    </source>
</evidence>
<feature type="chain" id="PRO_5023048625" evidence="7">
    <location>
        <begin position="31"/>
        <end position="465"/>
    </location>
</feature>
<name>A0A5B2V8F6_9HYPH</name>
<dbReference type="Proteomes" id="UP000323142">
    <property type="component" value="Unassembled WGS sequence"/>
</dbReference>
<evidence type="ECO:0000256" key="5">
    <source>
        <dbReference type="ARBA" id="ARBA00022833"/>
    </source>
</evidence>
<evidence type="ECO:0000259" key="8">
    <source>
        <dbReference type="Pfam" id="PF01435"/>
    </source>
</evidence>
<dbReference type="GO" id="GO:0016020">
    <property type="term" value="C:membrane"/>
    <property type="evidence" value="ECO:0007669"/>
    <property type="project" value="TreeGrafter"/>
</dbReference>
<evidence type="ECO:0000313" key="9">
    <source>
        <dbReference type="EMBL" id="KAA2235334.1"/>
    </source>
</evidence>
<dbReference type="Gene3D" id="3.30.2010.10">
    <property type="entry name" value="Metalloproteases ('zincins'), catalytic domain"/>
    <property type="match status" value="1"/>
</dbReference>
<keyword evidence="10" id="KW-1185">Reference proteome</keyword>
<dbReference type="InterPro" id="IPR051156">
    <property type="entry name" value="Mito/Outer_Membr_Metalloprot"/>
</dbReference>
<evidence type="ECO:0000256" key="2">
    <source>
        <dbReference type="ARBA" id="ARBA00022670"/>
    </source>
</evidence>
<gene>
    <name evidence="9" type="ORF">F0L46_20185</name>
</gene>
<dbReference type="PANTHER" id="PTHR22726:SF1">
    <property type="entry name" value="METALLOENDOPEPTIDASE OMA1, MITOCHONDRIAL"/>
    <property type="match status" value="1"/>
</dbReference>
<comment type="caution">
    <text evidence="9">The sequence shown here is derived from an EMBL/GenBank/DDBJ whole genome shotgun (WGS) entry which is preliminary data.</text>
</comment>
<feature type="domain" description="Peptidase M48" evidence="8">
    <location>
        <begin position="43"/>
        <end position="243"/>
    </location>
</feature>
<evidence type="ECO:0000256" key="7">
    <source>
        <dbReference type="SAM" id="SignalP"/>
    </source>
</evidence>
<keyword evidence="4" id="KW-0378">Hydrolase</keyword>
<sequence>MRPFSSLPSLARRALAAALAVSIGAGAAQAQAPNGRSLPIIRDAEIETLLREYAAPIFKAAGIDAKAAQIILVNDRSFNAFVANGRKIFVNVGVLMDAETPNEVIGVLAHEAGHIAGGHLARLRAELANAQILSVVGMLAGAAAVAGGAASGGRIGSNGAGAIGAIVGPQEMVRRNLLSYQRSEEQAADQAAVRYLNATGQSPRGMITTFRRFAESGLFRSTSVDPYLLSHPLPTERIAQLETLAKASPHYGAKDAPALQARHDLMRAKLYGFMERPDVVLRRYPPGAATPAARYARAIVAHRSGRLSEAQSLMSELTQAQASNPYFHELHGQILLESGRAREAVGPLRRAASLAPNAATIRAMLGQALVALGDRASLDEAIRQLSNAAQRDPDAPDTFRHLSQAYGQKGDIGMAEVSAAQAAMNGGDLKYAQTLAYRAMSKLKPGSPGYVKADDIVNFRPSSAR</sequence>
<dbReference type="SUPFAM" id="SSF48452">
    <property type="entry name" value="TPR-like"/>
    <property type="match status" value="1"/>
</dbReference>
<keyword evidence="6" id="KW-0482">Metalloprotease</keyword>
<protein>
    <submittedName>
        <fullName evidence="9">M48 family metallopeptidase</fullName>
    </submittedName>
</protein>